<keyword evidence="2" id="KW-1185">Reference proteome</keyword>
<accession>V4BIZ4</accession>
<dbReference type="AlphaFoldDB" id="V4BIZ4"/>
<dbReference type="RefSeq" id="XP_009060752.1">
    <property type="nucleotide sequence ID" value="XM_009062504.1"/>
</dbReference>
<organism evidence="1 2">
    <name type="scientific">Lottia gigantea</name>
    <name type="common">Giant owl limpet</name>
    <dbReference type="NCBI Taxonomy" id="225164"/>
    <lineage>
        <taxon>Eukaryota</taxon>
        <taxon>Metazoa</taxon>
        <taxon>Spiralia</taxon>
        <taxon>Lophotrochozoa</taxon>
        <taxon>Mollusca</taxon>
        <taxon>Gastropoda</taxon>
        <taxon>Patellogastropoda</taxon>
        <taxon>Lottioidea</taxon>
        <taxon>Lottiidae</taxon>
        <taxon>Lottia</taxon>
    </lineage>
</organism>
<reference evidence="1 2" key="1">
    <citation type="journal article" date="2013" name="Nature">
        <title>Insights into bilaterian evolution from three spiralian genomes.</title>
        <authorList>
            <person name="Simakov O."/>
            <person name="Marletaz F."/>
            <person name="Cho S.J."/>
            <person name="Edsinger-Gonzales E."/>
            <person name="Havlak P."/>
            <person name="Hellsten U."/>
            <person name="Kuo D.H."/>
            <person name="Larsson T."/>
            <person name="Lv J."/>
            <person name="Arendt D."/>
            <person name="Savage R."/>
            <person name="Osoegawa K."/>
            <person name="de Jong P."/>
            <person name="Grimwood J."/>
            <person name="Chapman J.A."/>
            <person name="Shapiro H."/>
            <person name="Aerts A."/>
            <person name="Otillar R.P."/>
            <person name="Terry A.Y."/>
            <person name="Boore J.L."/>
            <person name="Grigoriev I.V."/>
            <person name="Lindberg D.R."/>
            <person name="Seaver E.C."/>
            <person name="Weisblat D.A."/>
            <person name="Putnam N.H."/>
            <person name="Rokhsar D.S."/>
        </authorList>
    </citation>
    <scope>NUCLEOTIDE SEQUENCE [LARGE SCALE GENOMIC DNA]</scope>
</reference>
<evidence type="ECO:0000313" key="2">
    <source>
        <dbReference type="Proteomes" id="UP000030746"/>
    </source>
</evidence>
<evidence type="ECO:0000313" key="1">
    <source>
        <dbReference type="EMBL" id="ESO88704.1"/>
    </source>
</evidence>
<dbReference type="GeneID" id="20240094"/>
<gene>
    <name evidence="1" type="ORF">LOTGIDRAFT_165492</name>
</gene>
<dbReference type="CTD" id="20240094"/>
<proteinExistence type="predicted"/>
<dbReference type="Proteomes" id="UP000030746">
    <property type="component" value="Unassembled WGS sequence"/>
</dbReference>
<dbReference type="EMBL" id="KB202656">
    <property type="protein sequence ID" value="ESO88704.1"/>
    <property type="molecule type" value="Genomic_DNA"/>
</dbReference>
<name>V4BIZ4_LOTGI</name>
<sequence length="177" mass="19914">MPLKITSTIIPLKTTTTNVPQKKTTDASTATNSDMDCFIVDSPLKPESPSTISQTLCSTNEAPCITPEYKDIGTGVEKLPNISEDTKVPSIEPTDELAKAIIVPLGPRGFRNLYLLPREPFNNDAWTIVVMLLGELQDWMQDDALQMMCGNMYWIPKSLRYCEWTHDQIMKMEEKAE</sequence>
<dbReference type="KEGG" id="lgi:LOTGIDRAFT_165492"/>
<protein>
    <submittedName>
        <fullName evidence="1">Uncharacterized protein</fullName>
    </submittedName>
</protein>
<dbReference type="HOGENOM" id="CLU_1519576_0_0_1"/>